<dbReference type="AlphaFoldDB" id="A0A918P2S5"/>
<protein>
    <submittedName>
        <fullName evidence="2">Uncharacterized protein</fullName>
    </submittedName>
</protein>
<evidence type="ECO:0000313" key="3">
    <source>
        <dbReference type="Proteomes" id="UP000645257"/>
    </source>
</evidence>
<evidence type="ECO:0000313" key="2">
    <source>
        <dbReference type="EMBL" id="GGY15488.1"/>
    </source>
</evidence>
<accession>A0A918P2S5</accession>
<feature type="region of interest" description="Disordered" evidence="1">
    <location>
        <begin position="1"/>
        <end position="85"/>
    </location>
</feature>
<proteinExistence type="predicted"/>
<feature type="compositionally biased region" description="Basic and acidic residues" evidence="1">
    <location>
        <begin position="53"/>
        <end position="65"/>
    </location>
</feature>
<reference evidence="2" key="1">
    <citation type="journal article" date="2014" name="Int. J. Syst. Evol. Microbiol.">
        <title>Complete genome sequence of Corynebacterium casei LMG S-19264T (=DSM 44701T), isolated from a smear-ripened cheese.</title>
        <authorList>
            <consortium name="US DOE Joint Genome Institute (JGI-PGF)"/>
            <person name="Walter F."/>
            <person name="Albersmeier A."/>
            <person name="Kalinowski J."/>
            <person name="Ruckert C."/>
        </authorList>
    </citation>
    <scope>NUCLEOTIDE SEQUENCE</scope>
    <source>
        <strain evidence="2">KCTC 32182</strain>
    </source>
</reference>
<gene>
    <name evidence="2" type="ORF">GCM10011289_18430</name>
</gene>
<feature type="compositionally biased region" description="Low complexity" evidence="1">
    <location>
        <begin position="37"/>
        <end position="48"/>
    </location>
</feature>
<sequence length="85" mass="8852">MVRPPPAAQGADHEEQKQPDGQTDPDGEGAHGTGRIPAGAQDGAQPAEQDQDDAQKQQQDKDFHGGDLANGFRIAGGSSNDVFSE</sequence>
<evidence type="ECO:0000256" key="1">
    <source>
        <dbReference type="SAM" id="MobiDB-lite"/>
    </source>
</evidence>
<dbReference type="EMBL" id="BMYX01000009">
    <property type="protein sequence ID" value="GGY15488.1"/>
    <property type="molecule type" value="Genomic_DNA"/>
</dbReference>
<comment type="caution">
    <text evidence="2">The sequence shown here is derived from an EMBL/GenBank/DDBJ whole genome shotgun (WGS) entry which is preliminary data.</text>
</comment>
<organism evidence="2 3">
    <name type="scientific">Paludibacterium paludis</name>
    <dbReference type="NCBI Taxonomy" id="1225769"/>
    <lineage>
        <taxon>Bacteria</taxon>
        <taxon>Pseudomonadati</taxon>
        <taxon>Pseudomonadota</taxon>
        <taxon>Betaproteobacteria</taxon>
        <taxon>Neisseriales</taxon>
        <taxon>Chromobacteriaceae</taxon>
        <taxon>Paludibacterium</taxon>
    </lineage>
</organism>
<name>A0A918P2S5_9NEIS</name>
<reference evidence="2" key="2">
    <citation type="submission" date="2020-09" db="EMBL/GenBank/DDBJ databases">
        <authorList>
            <person name="Sun Q."/>
            <person name="Kim S."/>
        </authorList>
    </citation>
    <scope>NUCLEOTIDE SEQUENCE</scope>
    <source>
        <strain evidence="2">KCTC 32182</strain>
    </source>
</reference>
<keyword evidence="3" id="KW-1185">Reference proteome</keyword>
<dbReference type="Proteomes" id="UP000645257">
    <property type="component" value="Unassembled WGS sequence"/>
</dbReference>